<proteinExistence type="inferred from homology"/>
<protein>
    <submittedName>
        <fullName evidence="13">Uncharacterized protein</fullName>
    </submittedName>
</protein>
<dbReference type="PANTHER" id="PTHR47944:SF4">
    <property type="entry name" value="OS09G0441700 PROTEIN"/>
    <property type="match status" value="1"/>
</dbReference>
<evidence type="ECO:0000256" key="4">
    <source>
        <dbReference type="ARBA" id="ARBA00022617"/>
    </source>
</evidence>
<dbReference type="GO" id="GO:0004497">
    <property type="term" value="F:monooxygenase activity"/>
    <property type="evidence" value="ECO:0007669"/>
    <property type="project" value="UniProtKB-KW"/>
</dbReference>
<gene>
    <name evidence="13" type="ORF">IFM89_028118</name>
</gene>
<evidence type="ECO:0000256" key="7">
    <source>
        <dbReference type="ARBA" id="ARBA00022989"/>
    </source>
</evidence>
<keyword evidence="5" id="KW-0812">Transmembrane</keyword>
<dbReference type="OrthoDB" id="2789670at2759"/>
<dbReference type="PRINTS" id="PR00463">
    <property type="entry name" value="EP450I"/>
</dbReference>
<evidence type="ECO:0000256" key="2">
    <source>
        <dbReference type="ARBA" id="ARBA00004167"/>
    </source>
</evidence>
<name>A0A835LVP5_9MAGN</name>
<dbReference type="Proteomes" id="UP000631114">
    <property type="component" value="Unassembled WGS sequence"/>
</dbReference>
<keyword evidence="6 11" id="KW-0479">Metal-binding</keyword>
<keyword evidence="9 11" id="KW-0408">Iron</keyword>
<dbReference type="Gene3D" id="1.10.630.10">
    <property type="entry name" value="Cytochrome P450"/>
    <property type="match status" value="1"/>
</dbReference>
<comment type="caution">
    <text evidence="13">The sequence shown here is derived from an EMBL/GenBank/DDBJ whole genome shotgun (WGS) entry which is preliminary data.</text>
</comment>
<keyword evidence="8 12" id="KW-0560">Oxidoreductase</keyword>
<dbReference type="InterPro" id="IPR017972">
    <property type="entry name" value="Cyt_P450_CS"/>
</dbReference>
<dbReference type="AlphaFoldDB" id="A0A835LVP5"/>
<evidence type="ECO:0000256" key="12">
    <source>
        <dbReference type="RuleBase" id="RU000461"/>
    </source>
</evidence>
<evidence type="ECO:0000313" key="14">
    <source>
        <dbReference type="Proteomes" id="UP000631114"/>
    </source>
</evidence>
<sequence>MDVSQLFLFTAAWLATLVLMYKGYYLRRRCQNLPPGPKPWPIIGNFNLIGSLPHRSIHDLSQKYGPLMHIKFGSRPVVVASSVEMAKQFLKTHDVVFAGRPQTAAGKYTTYNFSDITWSPYGPYWRQARKMCIMELFSSKRIESYEYIRIEETRALLKGLFNSFGNPVSLKDHLSDVSLNVISRIVFGKKYLDEQETSIITPNEFKKMLDELFLLNGVLNIGDWIPWVGFMDLQGYVKRMKVLAKKFDRFLEHVIDEHNEKRHGVKAWVPKDMVDVLLELADDPNLDVKLTRTSVKAFSQDLIAGGTESSAVTVEWAIAELLKHPKIFQKATEELDRVIGKERWIEEKDMPQLPYIEAIMKETMRLHPVAPMLVPRMTRENLNIAGYDIPAGTGALVSVWTIGRDPTLWEKPEEFYPERFIGKSIDVKGNDFELLPFGAGRRMCPGYTLGLKVIQSTLANLLHGFSWKLPENMKLEDLNMEEIFGLSTPKRFPLVVVVEPRLPAHLYGK</sequence>
<comment type="cofactor">
    <cofactor evidence="1 11">
        <name>heme</name>
        <dbReference type="ChEBI" id="CHEBI:30413"/>
    </cofactor>
</comment>
<organism evidence="13 14">
    <name type="scientific">Coptis chinensis</name>
    <dbReference type="NCBI Taxonomy" id="261450"/>
    <lineage>
        <taxon>Eukaryota</taxon>
        <taxon>Viridiplantae</taxon>
        <taxon>Streptophyta</taxon>
        <taxon>Embryophyta</taxon>
        <taxon>Tracheophyta</taxon>
        <taxon>Spermatophyta</taxon>
        <taxon>Magnoliopsida</taxon>
        <taxon>Ranunculales</taxon>
        <taxon>Ranunculaceae</taxon>
        <taxon>Coptidoideae</taxon>
        <taxon>Coptis</taxon>
    </lineage>
</organism>
<evidence type="ECO:0000256" key="5">
    <source>
        <dbReference type="ARBA" id="ARBA00022692"/>
    </source>
</evidence>
<evidence type="ECO:0000256" key="3">
    <source>
        <dbReference type="ARBA" id="ARBA00010617"/>
    </source>
</evidence>
<comment type="similarity">
    <text evidence="3 12">Belongs to the cytochrome P450 family.</text>
</comment>
<dbReference type="FunFam" id="1.10.630.10:FF:000038">
    <property type="entry name" value="Cytochrome P450 84A1"/>
    <property type="match status" value="1"/>
</dbReference>
<accession>A0A835LVP5</accession>
<evidence type="ECO:0000256" key="8">
    <source>
        <dbReference type="ARBA" id="ARBA00023002"/>
    </source>
</evidence>
<dbReference type="GO" id="GO:0016717">
    <property type="term" value="F:oxidoreductase activity, acting on paired donors, with oxidation of a pair of donors resulting in the reduction of molecular oxygen to two molecules of water"/>
    <property type="evidence" value="ECO:0007669"/>
    <property type="project" value="UniProtKB-ARBA"/>
</dbReference>
<dbReference type="PROSITE" id="PS00086">
    <property type="entry name" value="CYTOCHROME_P450"/>
    <property type="match status" value="1"/>
</dbReference>
<dbReference type="PANTHER" id="PTHR47944">
    <property type="entry name" value="CYTOCHROME P450 98A9"/>
    <property type="match status" value="1"/>
</dbReference>
<dbReference type="PRINTS" id="PR00385">
    <property type="entry name" value="P450"/>
</dbReference>
<feature type="binding site" description="axial binding residue" evidence="11">
    <location>
        <position position="444"/>
    </location>
    <ligand>
        <name>heme</name>
        <dbReference type="ChEBI" id="CHEBI:30413"/>
    </ligand>
    <ligandPart>
        <name>Fe</name>
        <dbReference type="ChEBI" id="CHEBI:18248"/>
    </ligandPart>
</feature>
<dbReference type="Pfam" id="PF00067">
    <property type="entry name" value="p450"/>
    <property type="match status" value="1"/>
</dbReference>
<reference evidence="13 14" key="1">
    <citation type="submission" date="2020-10" db="EMBL/GenBank/DDBJ databases">
        <title>The Coptis chinensis genome and diversification of protoberbering-type alkaloids.</title>
        <authorList>
            <person name="Wang B."/>
            <person name="Shu S."/>
            <person name="Song C."/>
            <person name="Liu Y."/>
        </authorList>
    </citation>
    <scope>NUCLEOTIDE SEQUENCE [LARGE SCALE GENOMIC DNA]</scope>
    <source>
        <strain evidence="13">HL-2020</strain>
        <tissue evidence="13">Leaf</tissue>
    </source>
</reference>
<dbReference type="CDD" id="cd20618">
    <property type="entry name" value="CYP71_clan"/>
    <property type="match status" value="1"/>
</dbReference>
<evidence type="ECO:0000256" key="10">
    <source>
        <dbReference type="ARBA" id="ARBA00023136"/>
    </source>
</evidence>
<keyword evidence="12" id="KW-0503">Monooxygenase</keyword>
<keyword evidence="10" id="KW-0472">Membrane</keyword>
<evidence type="ECO:0000256" key="9">
    <source>
        <dbReference type="ARBA" id="ARBA00023004"/>
    </source>
</evidence>
<evidence type="ECO:0000256" key="6">
    <source>
        <dbReference type="ARBA" id="ARBA00022723"/>
    </source>
</evidence>
<keyword evidence="4 11" id="KW-0349">Heme</keyword>
<dbReference type="InterPro" id="IPR036396">
    <property type="entry name" value="Cyt_P450_sf"/>
</dbReference>
<dbReference type="GO" id="GO:0020037">
    <property type="term" value="F:heme binding"/>
    <property type="evidence" value="ECO:0007669"/>
    <property type="project" value="InterPro"/>
</dbReference>
<evidence type="ECO:0000256" key="11">
    <source>
        <dbReference type="PIRSR" id="PIRSR602401-1"/>
    </source>
</evidence>
<comment type="subcellular location">
    <subcellularLocation>
        <location evidence="2">Membrane</location>
        <topology evidence="2">Single-pass membrane protein</topology>
    </subcellularLocation>
</comment>
<keyword evidence="14" id="KW-1185">Reference proteome</keyword>
<keyword evidence="7" id="KW-1133">Transmembrane helix</keyword>
<dbReference type="GO" id="GO:0016020">
    <property type="term" value="C:membrane"/>
    <property type="evidence" value="ECO:0007669"/>
    <property type="project" value="UniProtKB-SubCell"/>
</dbReference>
<dbReference type="InterPro" id="IPR001128">
    <property type="entry name" value="Cyt_P450"/>
</dbReference>
<evidence type="ECO:0000256" key="1">
    <source>
        <dbReference type="ARBA" id="ARBA00001971"/>
    </source>
</evidence>
<dbReference type="EMBL" id="JADFTS010000005">
    <property type="protein sequence ID" value="KAF9606742.1"/>
    <property type="molecule type" value="Genomic_DNA"/>
</dbReference>
<dbReference type="GO" id="GO:0005506">
    <property type="term" value="F:iron ion binding"/>
    <property type="evidence" value="ECO:0007669"/>
    <property type="project" value="InterPro"/>
</dbReference>
<dbReference type="GO" id="GO:0033075">
    <property type="term" value="P:isoquinoline alkaloid biosynthetic process"/>
    <property type="evidence" value="ECO:0007669"/>
    <property type="project" value="UniProtKB-ARBA"/>
</dbReference>
<evidence type="ECO:0000313" key="13">
    <source>
        <dbReference type="EMBL" id="KAF9606742.1"/>
    </source>
</evidence>
<dbReference type="InterPro" id="IPR002401">
    <property type="entry name" value="Cyt_P450_E_grp-I"/>
</dbReference>
<dbReference type="SUPFAM" id="SSF48264">
    <property type="entry name" value="Cytochrome P450"/>
    <property type="match status" value="1"/>
</dbReference>